<accession>A0A067RIY3</accession>
<gene>
    <name evidence="1" type="ORF">L798_06049</name>
</gene>
<dbReference type="Proteomes" id="UP000027135">
    <property type="component" value="Unassembled WGS sequence"/>
</dbReference>
<name>A0A067RIY3_ZOONE</name>
<dbReference type="EMBL" id="KK852446">
    <property type="protein sequence ID" value="KDR23762.1"/>
    <property type="molecule type" value="Genomic_DNA"/>
</dbReference>
<organism evidence="1 2">
    <name type="scientific">Zootermopsis nevadensis</name>
    <name type="common">Dampwood termite</name>
    <dbReference type="NCBI Taxonomy" id="136037"/>
    <lineage>
        <taxon>Eukaryota</taxon>
        <taxon>Metazoa</taxon>
        <taxon>Ecdysozoa</taxon>
        <taxon>Arthropoda</taxon>
        <taxon>Hexapoda</taxon>
        <taxon>Insecta</taxon>
        <taxon>Pterygota</taxon>
        <taxon>Neoptera</taxon>
        <taxon>Polyneoptera</taxon>
        <taxon>Dictyoptera</taxon>
        <taxon>Blattodea</taxon>
        <taxon>Blattoidea</taxon>
        <taxon>Termitoidae</taxon>
        <taxon>Termopsidae</taxon>
        <taxon>Zootermopsis</taxon>
    </lineage>
</organism>
<reference evidence="1 2" key="1">
    <citation type="journal article" date="2014" name="Nat. Commun.">
        <title>Molecular traces of alternative social organization in a termite genome.</title>
        <authorList>
            <person name="Terrapon N."/>
            <person name="Li C."/>
            <person name="Robertson H.M."/>
            <person name="Ji L."/>
            <person name="Meng X."/>
            <person name="Booth W."/>
            <person name="Chen Z."/>
            <person name="Childers C.P."/>
            <person name="Glastad K.M."/>
            <person name="Gokhale K."/>
            <person name="Gowin J."/>
            <person name="Gronenberg W."/>
            <person name="Hermansen R.A."/>
            <person name="Hu H."/>
            <person name="Hunt B.G."/>
            <person name="Huylmans A.K."/>
            <person name="Khalil S.M."/>
            <person name="Mitchell R.D."/>
            <person name="Munoz-Torres M.C."/>
            <person name="Mustard J.A."/>
            <person name="Pan H."/>
            <person name="Reese J.T."/>
            <person name="Scharf M.E."/>
            <person name="Sun F."/>
            <person name="Vogel H."/>
            <person name="Xiao J."/>
            <person name="Yang W."/>
            <person name="Yang Z."/>
            <person name="Yang Z."/>
            <person name="Zhou J."/>
            <person name="Zhu J."/>
            <person name="Brent C.S."/>
            <person name="Elsik C.G."/>
            <person name="Goodisman M.A."/>
            <person name="Liberles D.A."/>
            <person name="Roe R.M."/>
            <person name="Vargo E.L."/>
            <person name="Vilcinskas A."/>
            <person name="Wang J."/>
            <person name="Bornberg-Bauer E."/>
            <person name="Korb J."/>
            <person name="Zhang G."/>
            <person name="Liebig J."/>
        </authorList>
    </citation>
    <scope>NUCLEOTIDE SEQUENCE [LARGE SCALE GENOMIC DNA]</scope>
    <source>
        <tissue evidence="1">Whole organism</tissue>
    </source>
</reference>
<keyword evidence="2" id="KW-1185">Reference proteome</keyword>
<proteinExistence type="predicted"/>
<protein>
    <submittedName>
        <fullName evidence="1">Uncharacterized protein</fullName>
    </submittedName>
</protein>
<evidence type="ECO:0000313" key="2">
    <source>
        <dbReference type="Proteomes" id="UP000027135"/>
    </source>
</evidence>
<dbReference type="AlphaFoldDB" id="A0A067RIY3"/>
<dbReference type="InParanoid" id="A0A067RIY3"/>
<sequence>MFQSTYVPGCCTKSRQLLYSNFVRNGQTHSRFCDSVTEAQGITIAVRVVVAGGTQQEPGKEKKEKEKIRMETALPTLTFVANCTQGQAVSNILLLCPRRWSERKLYITTKVTER</sequence>
<evidence type="ECO:0000313" key="1">
    <source>
        <dbReference type="EMBL" id="KDR23762.1"/>
    </source>
</evidence>